<dbReference type="SUPFAM" id="SSF90123">
    <property type="entry name" value="ABC transporter transmembrane region"/>
    <property type="match status" value="1"/>
</dbReference>
<protein>
    <submittedName>
        <fullName evidence="15">ABC transporter, ATP-binding protein</fullName>
    </submittedName>
</protein>
<evidence type="ECO:0000256" key="8">
    <source>
        <dbReference type="ARBA" id="ARBA00022967"/>
    </source>
</evidence>
<keyword evidence="3" id="KW-0813">Transport</keyword>
<dbReference type="InterPro" id="IPR036640">
    <property type="entry name" value="ABC1_TM_sf"/>
</dbReference>
<dbReference type="SUPFAM" id="SSF52540">
    <property type="entry name" value="P-loop containing nucleoside triphosphate hydrolases"/>
    <property type="match status" value="1"/>
</dbReference>
<dbReference type="InterPro" id="IPR011527">
    <property type="entry name" value="ABC1_TM_dom"/>
</dbReference>
<keyword evidence="4 12" id="KW-0812">Transmembrane</keyword>
<keyword evidence="6" id="KW-0547">Nucleotide-binding</keyword>
<feature type="domain" description="ABC transporter" evidence="13">
    <location>
        <begin position="288"/>
        <end position="544"/>
    </location>
</feature>
<dbReference type="Gene3D" id="3.40.50.300">
    <property type="entry name" value="P-loop containing nucleotide triphosphate hydrolases"/>
    <property type="match status" value="1"/>
</dbReference>
<keyword evidence="8" id="KW-1278">Translocase</keyword>
<dbReference type="GO" id="GO:0140359">
    <property type="term" value="F:ABC-type transporter activity"/>
    <property type="evidence" value="ECO:0007669"/>
    <property type="project" value="InterPro"/>
</dbReference>
<evidence type="ECO:0000256" key="11">
    <source>
        <dbReference type="ARBA" id="ARBA00023180"/>
    </source>
</evidence>
<keyword evidence="16" id="KW-1185">Reference proteome</keyword>
<evidence type="ECO:0000259" key="13">
    <source>
        <dbReference type="PROSITE" id="PS50893"/>
    </source>
</evidence>
<dbReference type="GO" id="GO:0005524">
    <property type="term" value="F:ATP binding"/>
    <property type="evidence" value="ECO:0007669"/>
    <property type="project" value="UniProtKB-KW"/>
</dbReference>
<comment type="similarity">
    <text evidence="2">Belongs to the ABC transporter superfamily. ABCB family. Multidrug resistance exporter (TC 3.A.1.201) subfamily.</text>
</comment>
<evidence type="ECO:0000256" key="7">
    <source>
        <dbReference type="ARBA" id="ARBA00022840"/>
    </source>
</evidence>
<evidence type="ECO:0000256" key="5">
    <source>
        <dbReference type="ARBA" id="ARBA00022737"/>
    </source>
</evidence>
<reference evidence="15 16" key="1">
    <citation type="submission" date="2015-03" db="EMBL/GenBank/DDBJ databases">
        <title>Draft genome of the nematode, Opisthorchis viverrini.</title>
        <authorList>
            <person name="Mitreva M."/>
        </authorList>
    </citation>
    <scope>NUCLEOTIDE SEQUENCE [LARGE SCALE GENOMIC DNA]</scope>
    <source>
        <strain evidence="15">Khon Kaen</strain>
    </source>
</reference>
<dbReference type="GO" id="GO:0016887">
    <property type="term" value="F:ATP hydrolysis activity"/>
    <property type="evidence" value="ECO:0007669"/>
    <property type="project" value="InterPro"/>
</dbReference>
<feature type="domain" description="ABC transmembrane type-1" evidence="14">
    <location>
        <begin position="97"/>
        <end position="181"/>
    </location>
</feature>
<proteinExistence type="inferred from homology"/>
<dbReference type="InterPro" id="IPR039421">
    <property type="entry name" value="Type_1_exporter"/>
</dbReference>
<evidence type="ECO:0000256" key="4">
    <source>
        <dbReference type="ARBA" id="ARBA00022692"/>
    </source>
</evidence>
<dbReference type="PROSITE" id="PS00211">
    <property type="entry name" value="ABC_TRANSPORTER_1"/>
    <property type="match status" value="1"/>
</dbReference>
<evidence type="ECO:0000256" key="3">
    <source>
        <dbReference type="ARBA" id="ARBA00022448"/>
    </source>
</evidence>
<dbReference type="PROSITE" id="PS50893">
    <property type="entry name" value="ABC_TRANSPORTER_2"/>
    <property type="match status" value="1"/>
</dbReference>
<dbReference type="AlphaFoldDB" id="A0A1S8X249"/>
<dbReference type="SMART" id="SM00382">
    <property type="entry name" value="AAA"/>
    <property type="match status" value="1"/>
</dbReference>
<organism evidence="15 16">
    <name type="scientific">Opisthorchis viverrini</name>
    <name type="common">Southeast Asian liver fluke</name>
    <dbReference type="NCBI Taxonomy" id="6198"/>
    <lineage>
        <taxon>Eukaryota</taxon>
        <taxon>Metazoa</taxon>
        <taxon>Spiralia</taxon>
        <taxon>Lophotrochozoa</taxon>
        <taxon>Platyhelminthes</taxon>
        <taxon>Trematoda</taxon>
        <taxon>Digenea</taxon>
        <taxon>Opisthorchiida</taxon>
        <taxon>Opisthorchiata</taxon>
        <taxon>Opisthorchiidae</taxon>
        <taxon>Opisthorchis</taxon>
    </lineage>
</organism>
<evidence type="ECO:0000256" key="10">
    <source>
        <dbReference type="ARBA" id="ARBA00023136"/>
    </source>
</evidence>
<dbReference type="CDD" id="cd03249">
    <property type="entry name" value="ABC_MTABC3_MDL1_MDL2"/>
    <property type="match status" value="1"/>
</dbReference>
<dbReference type="Proteomes" id="UP000243686">
    <property type="component" value="Unassembled WGS sequence"/>
</dbReference>
<dbReference type="FunFam" id="3.40.50.300:FF:000479">
    <property type="entry name" value="Multidrug resistance protein 1A"/>
    <property type="match status" value="1"/>
</dbReference>
<gene>
    <name evidence="15" type="ORF">X801_03322</name>
</gene>
<feature type="transmembrane region" description="Helical" evidence="12">
    <location>
        <begin position="155"/>
        <end position="173"/>
    </location>
</feature>
<evidence type="ECO:0000256" key="1">
    <source>
        <dbReference type="ARBA" id="ARBA00004141"/>
    </source>
</evidence>
<dbReference type="PANTHER" id="PTHR24221">
    <property type="entry name" value="ATP-BINDING CASSETTE SUB-FAMILY B"/>
    <property type="match status" value="1"/>
</dbReference>
<dbReference type="PANTHER" id="PTHR24221:SF503">
    <property type="entry name" value="MITOCHONDRIAL POTASSIUM CHANNEL ATP-BINDING SUBUNIT"/>
    <property type="match status" value="1"/>
</dbReference>
<dbReference type="PROSITE" id="PS50929">
    <property type="entry name" value="ABC_TM1F"/>
    <property type="match status" value="1"/>
</dbReference>
<comment type="subcellular location">
    <subcellularLocation>
        <location evidence="1">Membrane</location>
        <topology evidence="1">Multi-pass membrane protein</topology>
    </subcellularLocation>
</comment>
<keyword evidence="9 12" id="KW-1133">Transmembrane helix</keyword>
<dbReference type="GO" id="GO:0016324">
    <property type="term" value="C:apical plasma membrane"/>
    <property type="evidence" value="ECO:0007669"/>
    <property type="project" value="TreeGrafter"/>
</dbReference>
<feature type="transmembrane region" description="Helical" evidence="12">
    <location>
        <begin position="130"/>
        <end position="149"/>
    </location>
</feature>
<dbReference type="InterPro" id="IPR003593">
    <property type="entry name" value="AAA+_ATPase"/>
</dbReference>
<dbReference type="InterPro" id="IPR017871">
    <property type="entry name" value="ABC_transporter-like_CS"/>
</dbReference>
<dbReference type="Gene3D" id="1.20.1560.10">
    <property type="entry name" value="ABC transporter type 1, transmembrane domain"/>
    <property type="match status" value="2"/>
</dbReference>
<keyword evidence="7 15" id="KW-0067">ATP-binding</keyword>
<keyword evidence="5" id="KW-0677">Repeat</keyword>
<evidence type="ECO:0000256" key="9">
    <source>
        <dbReference type="ARBA" id="ARBA00022989"/>
    </source>
</evidence>
<dbReference type="InterPro" id="IPR003439">
    <property type="entry name" value="ABC_transporter-like_ATP-bd"/>
</dbReference>
<evidence type="ECO:0000256" key="6">
    <source>
        <dbReference type="ARBA" id="ARBA00022741"/>
    </source>
</evidence>
<feature type="transmembrane region" description="Helical" evidence="12">
    <location>
        <begin position="31"/>
        <end position="55"/>
    </location>
</feature>
<accession>A0A1S8X249</accession>
<dbReference type="Pfam" id="PF00005">
    <property type="entry name" value="ABC_tran"/>
    <property type="match status" value="1"/>
</dbReference>
<keyword evidence="11" id="KW-0325">Glycoprotein</keyword>
<evidence type="ECO:0000256" key="12">
    <source>
        <dbReference type="SAM" id="Phobius"/>
    </source>
</evidence>
<evidence type="ECO:0000313" key="16">
    <source>
        <dbReference type="Proteomes" id="UP000243686"/>
    </source>
</evidence>
<name>A0A1S8X249_OPIVI</name>
<evidence type="ECO:0000256" key="2">
    <source>
        <dbReference type="ARBA" id="ARBA00007577"/>
    </source>
</evidence>
<dbReference type="EMBL" id="KV892440">
    <property type="protein sequence ID" value="OON20792.1"/>
    <property type="molecule type" value="Genomic_DNA"/>
</dbReference>
<keyword evidence="10 12" id="KW-0472">Membrane</keyword>
<sequence length="549" mass="60147">METEVWKVEDELKQIKRSPLARMLRMNSPELAFIVLGCLCSAVSGATQPVFAILYSQLFEIFTLVNSPPLMREQVRLISGLMAMVGGLRFLGTLGEDIGWFDRQENQPGILTARLATEASKLKSLSGSSLGFIVEAGVLSIISIVVAFINGWQLALLVMGFAPILVVSGMLQIRTQRQLGHFTGVRIDSINHDVLFRCIDVIGRIFVESKQPDTGWTIQKITRMPLYDFRVFIVLNMSSQSLGRTASVVPELTAATKAAKSIFSTMDRIPHILTDAGEKPTEQFTGQVEFKNVTFTYPSRPGTRILKATPTVLLKRTVKGMRFSHCISAGESVALVGVSGCGKSTLLQLVQRFYDPIHAGPDSGVFFDGHNLRSLAPSWIRRQIGIVSQEPNLFDLSIRENIAYGDNSKEVSMEEIIEAARQANIHDFVSTLPEGYDTQVGARGGKLSGGQKQRVAIARALIRKPALLLLDEATSALDNESERIVQQALDGIVGTCTSIVVAHRLTTVENVDKIVVMENGRKIEAGAPAALLQAKGAFYALHHTEQTRI</sequence>
<evidence type="ECO:0000259" key="14">
    <source>
        <dbReference type="PROSITE" id="PS50929"/>
    </source>
</evidence>
<dbReference type="Pfam" id="PF00664">
    <property type="entry name" value="ABC_membrane"/>
    <property type="match status" value="1"/>
</dbReference>
<evidence type="ECO:0000313" key="15">
    <source>
        <dbReference type="EMBL" id="OON20792.1"/>
    </source>
</evidence>
<dbReference type="InterPro" id="IPR027417">
    <property type="entry name" value="P-loop_NTPase"/>
</dbReference>